<evidence type="ECO:0000313" key="3">
    <source>
        <dbReference type="Proteomes" id="UP000321386"/>
    </source>
</evidence>
<feature type="transmembrane region" description="Helical" evidence="1">
    <location>
        <begin position="347"/>
        <end position="369"/>
    </location>
</feature>
<keyword evidence="1" id="KW-0812">Transmembrane</keyword>
<dbReference type="OrthoDB" id="2110056at2"/>
<evidence type="ECO:0000313" key="2">
    <source>
        <dbReference type="EMBL" id="GEK18417.1"/>
    </source>
</evidence>
<dbReference type="Proteomes" id="UP000321386">
    <property type="component" value="Unassembled WGS sequence"/>
</dbReference>
<evidence type="ECO:0000256" key="1">
    <source>
        <dbReference type="SAM" id="Phobius"/>
    </source>
</evidence>
<organism evidence="2 3">
    <name type="scientific">Cellulomonas persica</name>
    <dbReference type="NCBI Taxonomy" id="76861"/>
    <lineage>
        <taxon>Bacteria</taxon>
        <taxon>Bacillati</taxon>
        <taxon>Actinomycetota</taxon>
        <taxon>Actinomycetes</taxon>
        <taxon>Micrococcales</taxon>
        <taxon>Cellulomonadaceae</taxon>
        <taxon>Cellulomonas</taxon>
    </lineage>
</organism>
<protein>
    <recommendedName>
        <fullName evidence="4">ABC transporter permease</fullName>
    </recommendedName>
</protein>
<feature type="transmembrane region" description="Helical" evidence="1">
    <location>
        <begin position="294"/>
        <end position="315"/>
    </location>
</feature>
<accession>A0A510UUR3</accession>
<gene>
    <name evidence="2" type="ORF">CPE01_21500</name>
</gene>
<dbReference type="RefSeq" id="WP_146806643.1">
    <property type="nucleotide sequence ID" value="NZ_BJUA01000009.1"/>
</dbReference>
<sequence>MPEATAVAVVGPDEPVDDRAVSRLVTGRASKHLRYASVALGGTLVLVVAMLTQLQQQLGSVVDNFTANRNVHYIAATFRTGQVATGTGALRFADVDRVAQVASDAASGATQAVGRYRIPFGLTASDGMTYFVDGLSSGGAGLLARQSLPDGVAVGGTAALSGAQLDVPVVHGEDGGMSSDRLEQVRLDIEPLAPGAPVAVFETVDPARLFVDEATFARLVAVVGDGVDWQTFRDQHDGGANPYGFEAVAAVYVHVDDLSDVDRVGRALERAGYSTSYTLRAFDDLAGSISGGRAVGLGLMAAALALCLVLTFTNLQSYLNLAHRDMGILQHIGYPAARVRRVYRIRLASVVAQATVPAAVLAVAAAIAQYSGRPWLLAVDLGLVLLLAGALFAVVSLVQVPRHVNRPVLALLKLDRQFD</sequence>
<dbReference type="AlphaFoldDB" id="A0A510UUR3"/>
<dbReference type="EMBL" id="BJUA01000009">
    <property type="protein sequence ID" value="GEK18417.1"/>
    <property type="molecule type" value="Genomic_DNA"/>
</dbReference>
<evidence type="ECO:0008006" key="4">
    <source>
        <dbReference type="Google" id="ProtNLM"/>
    </source>
</evidence>
<proteinExistence type="predicted"/>
<reference evidence="2 3" key="1">
    <citation type="submission" date="2019-07" db="EMBL/GenBank/DDBJ databases">
        <title>Whole genome shotgun sequence of Cellulomonas persica NBRC 101101.</title>
        <authorList>
            <person name="Hosoyama A."/>
            <person name="Uohara A."/>
            <person name="Ohji S."/>
            <person name="Ichikawa N."/>
        </authorList>
    </citation>
    <scope>NUCLEOTIDE SEQUENCE [LARGE SCALE GENOMIC DNA]</scope>
    <source>
        <strain evidence="2 3">NBRC 101101</strain>
    </source>
</reference>
<name>A0A510UUR3_9CELL</name>
<keyword evidence="1" id="KW-0472">Membrane</keyword>
<feature type="transmembrane region" description="Helical" evidence="1">
    <location>
        <begin position="375"/>
        <end position="398"/>
    </location>
</feature>
<comment type="caution">
    <text evidence="2">The sequence shown here is derived from an EMBL/GenBank/DDBJ whole genome shotgun (WGS) entry which is preliminary data.</text>
</comment>
<keyword evidence="1" id="KW-1133">Transmembrane helix</keyword>
<keyword evidence="3" id="KW-1185">Reference proteome</keyword>